<keyword evidence="2" id="KW-0812">Transmembrane</keyword>
<evidence type="ECO:0000313" key="4">
    <source>
        <dbReference type="Proteomes" id="UP000664620"/>
    </source>
</evidence>
<reference evidence="3" key="1">
    <citation type="submission" date="2021-03" db="EMBL/GenBank/DDBJ databases">
        <title>Molecular epidemiology and mechanisms of colistin and carbapenem resistance in Enterobacteriaceae from clinical isolates, the environment and porcine samples in Pretoria, South Africa.</title>
        <authorList>
            <person name="Bogoshi D."/>
            <person name="Mbelle N.M."/>
            <person name="Naidoo V."/>
            <person name="Osei Sekyere J."/>
        </authorList>
    </citation>
    <scope>NUCLEOTIDE SEQUENCE</scope>
    <source>
        <strain evidence="3">C034</strain>
    </source>
</reference>
<evidence type="ECO:0000256" key="1">
    <source>
        <dbReference type="SAM" id="MobiDB-lite"/>
    </source>
</evidence>
<keyword evidence="2" id="KW-0472">Membrane</keyword>
<dbReference type="Proteomes" id="UP000664620">
    <property type="component" value="Unassembled WGS sequence"/>
</dbReference>
<evidence type="ECO:0000256" key="2">
    <source>
        <dbReference type="SAM" id="Phobius"/>
    </source>
</evidence>
<dbReference type="AlphaFoldDB" id="A0A939NPY1"/>
<evidence type="ECO:0000313" key="3">
    <source>
        <dbReference type="EMBL" id="MBO2029249.1"/>
    </source>
</evidence>
<organism evidence="3 4">
    <name type="scientific">Klebsiella pneumoniae</name>
    <dbReference type="NCBI Taxonomy" id="573"/>
    <lineage>
        <taxon>Bacteria</taxon>
        <taxon>Pseudomonadati</taxon>
        <taxon>Pseudomonadota</taxon>
        <taxon>Gammaproteobacteria</taxon>
        <taxon>Enterobacterales</taxon>
        <taxon>Enterobacteriaceae</taxon>
        <taxon>Klebsiella/Raoultella group</taxon>
        <taxon>Klebsiella</taxon>
        <taxon>Klebsiella pneumoniae complex</taxon>
    </lineage>
</organism>
<feature type="region of interest" description="Disordered" evidence="1">
    <location>
        <begin position="31"/>
        <end position="52"/>
    </location>
</feature>
<proteinExistence type="predicted"/>
<comment type="caution">
    <text evidence="3">The sequence shown here is derived from an EMBL/GenBank/DDBJ whole genome shotgun (WGS) entry which is preliminary data.</text>
</comment>
<dbReference type="EMBL" id="JAGETO010000038">
    <property type="protein sequence ID" value="MBO2029249.1"/>
    <property type="molecule type" value="Genomic_DNA"/>
</dbReference>
<accession>A0A939NPY1</accession>
<dbReference type="InterPro" id="IPR036188">
    <property type="entry name" value="FAD/NAD-bd_sf"/>
</dbReference>
<sequence>MYDFVIIGGGIIGMSTAMQLIEIYRRPHCAAGKRGRPGLPSDWPQQRRDPRRGVLHARQPQAVLPAGNRATKAFASRTASAMTSAANAGRHRRWRWSGCAPCGIAPPPTACSASG</sequence>
<name>A0A939NPY1_KLEPN</name>
<protein>
    <submittedName>
        <fullName evidence="3">Uncharacterized protein</fullName>
    </submittedName>
</protein>
<keyword evidence="2" id="KW-1133">Transmembrane helix</keyword>
<dbReference type="Gene3D" id="3.50.50.60">
    <property type="entry name" value="FAD/NAD(P)-binding domain"/>
    <property type="match status" value="1"/>
</dbReference>
<feature type="transmembrane region" description="Helical" evidence="2">
    <location>
        <begin position="6"/>
        <end position="24"/>
    </location>
</feature>
<gene>
    <name evidence="3" type="ORF">J4734_10965</name>
</gene>